<proteinExistence type="predicted"/>
<feature type="region of interest" description="Disordered" evidence="1">
    <location>
        <begin position="63"/>
        <end position="83"/>
    </location>
</feature>
<feature type="region of interest" description="Disordered" evidence="1">
    <location>
        <begin position="1"/>
        <end position="35"/>
    </location>
</feature>
<organism evidence="2 3">
    <name type="scientific">Patagioenas fasciata monilis</name>
    <dbReference type="NCBI Taxonomy" id="372326"/>
    <lineage>
        <taxon>Eukaryota</taxon>
        <taxon>Metazoa</taxon>
        <taxon>Chordata</taxon>
        <taxon>Craniata</taxon>
        <taxon>Vertebrata</taxon>
        <taxon>Euteleostomi</taxon>
        <taxon>Archelosauria</taxon>
        <taxon>Archosauria</taxon>
        <taxon>Dinosauria</taxon>
        <taxon>Saurischia</taxon>
        <taxon>Theropoda</taxon>
        <taxon>Coelurosauria</taxon>
        <taxon>Aves</taxon>
        <taxon>Neognathae</taxon>
        <taxon>Neoaves</taxon>
        <taxon>Columbimorphae</taxon>
        <taxon>Columbiformes</taxon>
        <taxon>Columbidae</taxon>
        <taxon>Patagioenas</taxon>
    </lineage>
</organism>
<dbReference type="Proteomes" id="UP000190648">
    <property type="component" value="Unassembled WGS sequence"/>
</dbReference>
<sequence>MAAGAQGQRGNGTVPQQQDAAGSGGPHSCPARPVPLLTTHHFTTEKKFNFPRQVHARMLHLPGSAPLHLKQGTSRTPDAFHLR</sequence>
<comment type="caution">
    <text evidence="2">The sequence shown here is derived from an EMBL/GenBank/DDBJ whole genome shotgun (WGS) entry which is preliminary data.</text>
</comment>
<evidence type="ECO:0000256" key="1">
    <source>
        <dbReference type="SAM" id="MobiDB-lite"/>
    </source>
</evidence>
<feature type="compositionally biased region" description="Polar residues" evidence="1">
    <location>
        <begin position="11"/>
        <end position="20"/>
    </location>
</feature>
<reference evidence="2 3" key="1">
    <citation type="submission" date="2016-02" db="EMBL/GenBank/DDBJ databases">
        <title>Band-tailed pigeon sequencing and assembly.</title>
        <authorList>
            <person name="Soares A.E."/>
            <person name="Novak B.J."/>
            <person name="Rice E.S."/>
            <person name="O'Connell B."/>
            <person name="Chang D."/>
            <person name="Weber S."/>
            <person name="Shapiro B."/>
        </authorList>
    </citation>
    <scope>NUCLEOTIDE SEQUENCE [LARGE SCALE GENOMIC DNA]</scope>
    <source>
        <strain evidence="2">BTP2013</strain>
        <tissue evidence="2">Blood</tissue>
    </source>
</reference>
<accession>A0A1V4KJN0</accession>
<keyword evidence="3" id="KW-1185">Reference proteome</keyword>
<evidence type="ECO:0000313" key="2">
    <source>
        <dbReference type="EMBL" id="OPJ84654.1"/>
    </source>
</evidence>
<dbReference type="EMBL" id="LSYS01003057">
    <property type="protein sequence ID" value="OPJ84654.1"/>
    <property type="molecule type" value="Genomic_DNA"/>
</dbReference>
<protein>
    <submittedName>
        <fullName evidence="2">Uncharacterized protein</fullName>
    </submittedName>
</protein>
<gene>
    <name evidence="2" type="ORF">AV530_016002</name>
</gene>
<name>A0A1V4KJN0_PATFA</name>
<dbReference type="AlphaFoldDB" id="A0A1V4KJN0"/>
<evidence type="ECO:0000313" key="3">
    <source>
        <dbReference type="Proteomes" id="UP000190648"/>
    </source>
</evidence>